<dbReference type="Pfam" id="PF22638">
    <property type="entry name" value="FlgK_D1"/>
    <property type="match status" value="1"/>
</dbReference>
<evidence type="ECO:0000259" key="9">
    <source>
        <dbReference type="Pfam" id="PF21158"/>
    </source>
</evidence>
<evidence type="ECO:0000256" key="4">
    <source>
        <dbReference type="ARBA" id="ARBA00016244"/>
    </source>
</evidence>
<sequence>MSALNIGSRALTANLSALQVIGHNIANVNTEGYSRQNVTMQVSGYQQYANGFFGKGVEVGTVTRSHDAYLTREAQTTRSVASADAVRLARLEQLEAAFPMGEDGIGESLNSMLNAWADVASSPSNQTARLVVIARADELAARLRDTAGQLDILRESTQLQVKGTVDNVNRLAADLAKVNQRLTEVMGSPNTPNDLLDQRDQILSELSKHVQVSSIPGEGGVVSVFVGGSMPLVLGSQSAKLEAGRDPADSSRLQISFVQGGVKTPLADGNLGGELGGLMNFLHNDLAQVSNMVGRMALATVSVVNTQHELGLDLKGLPGGEFFTALTLPSGVQTSGVSGLTASVGVSDPSQLMASDYELRYDGTNYTAVRLSDGTVSAPAAAVPVSFDGLSFNLSGPATAGDVFRFKPFENAAREIKIAITSPDSVAAASPVKVSPEPGNSGGISIESLYANGPPGGASYGTTEVVFAADGSYSIEVGGTPVLTGQTYKPGEPIEYDGWSLTLRGVPADNDTFTVTPAGPNDIRQNAGNAVGFQALRDAAMFEGVPFGDGYVNIFSDVGTRVQSAQFSSAFSGQVAATAENARANVAGVNLDEEAARMLQFQQSYQAAAKFLQVAQSTFDSLLQTVGR</sequence>
<evidence type="ECO:0000259" key="10">
    <source>
        <dbReference type="Pfam" id="PF22638"/>
    </source>
</evidence>
<comment type="caution">
    <text evidence="11">The sequence shown here is derived from an EMBL/GenBank/DDBJ whole genome shotgun (WGS) entry which is preliminary data.</text>
</comment>
<comment type="subcellular location">
    <subcellularLocation>
        <location evidence="1">Bacterial flagellum</location>
    </subcellularLocation>
    <subcellularLocation>
        <location evidence="2">Secreted</location>
    </subcellularLocation>
</comment>
<evidence type="ECO:0000256" key="3">
    <source>
        <dbReference type="ARBA" id="ARBA00009677"/>
    </source>
</evidence>
<keyword evidence="11" id="KW-0282">Flagellum</keyword>
<dbReference type="Pfam" id="PF00460">
    <property type="entry name" value="Flg_bb_rod"/>
    <property type="match status" value="1"/>
</dbReference>
<evidence type="ECO:0000256" key="2">
    <source>
        <dbReference type="ARBA" id="ARBA00004613"/>
    </source>
</evidence>
<feature type="domain" description="Flagellar basal-body/hook protein C-terminal" evidence="8">
    <location>
        <begin position="587"/>
        <end position="624"/>
    </location>
</feature>
<dbReference type="EMBL" id="JBHTBX010000005">
    <property type="protein sequence ID" value="MFC7434820.1"/>
    <property type="molecule type" value="Genomic_DNA"/>
</dbReference>
<evidence type="ECO:0000256" key="6">
    <source>
        <dbReference type="ARBA" id="ARBA00023143"/>
    </source>
</evidence>
<dbReference type="InterPro" id="IPR002371">
    <property type="entry name" value="FlgK"/>
</dbReference>
<evidence type="ECO:0000313" key="12">
    <source>
        <dbReference type="Proteomes" id="UP001596495"/>
    </source>
</evidence>
<evidence type="ECO:0000256" key="5">
    <source>
        <dbReference type="ARBA" id="ARBA00022525"/>
    </source>
</evidence>
<dbReference type="InterPro" id="IPR010930">
    <property type="entry name" value="Flg_bb/hook_C_dom"/>
</dbReference>
<dbReference type="PRINTS" id="PR01005">
    <property type="entry name" value="FLGHOOKAP1"/>
</dbReference>
<feature type="domain" description="Flagellar hook-associated protein FlgK helical" evidence="10">
    <location>
        <begin position="91"/>
        <end position="323"/>
    </location>
</feature>
<keyword evidence="11" id="KW-0966">Cell projection</keyword>
<keyword evidence="6" id="KW-0975">Bacterial flagellum</keyword>
<evidence type="ECO:0000256" key="1">
    <source>
        <dbReference type="ARBA" id="ARBA00004365"/>
    </source>
</evidence>
<protein>
    <recommendedName>
        <fullName evidence="4">Flagellar hook-associated protein 1</fullName>
    </recommendedName>
</protein>
<dbReference type="RefSeq" id="WP_382256608.1">
    <property type="nucleotide sequence ID" value="NZ_JBHTBX010000005.1"/>
</dbReference>
<dbReference type="Proteomes" id="UP001596495">
    <property type="component" value="Unassembled WGS sequence"/>
</dbReference>
<evidence type="ECO:0000259" key="7">
    <source>
        <dbReference type="Pfam" id="PF00460"/>
    </source>
</evidence>
<evidence type="ECO:0000259" key="8">
    <source>
        <dbReference type="Pfam" id="PF06429"/>
    </source>
</evidence>
<reference evidence="12" key="1">
    <citation type="journal article" date="2019" name="Int. J. Syst. Evol. Microbiol.">
        <title>The Global Catalogue of Microorganisms (GCM) 10K type strain sequencing project: providing services to taxonomists for standard genome sequencing and annotation.</title>
        <authorList>
            <consortium name="The Broad Institute Genomics Platform"/>
            <consortium name="The Broad Institute Genome Sequencing Center for Infectious Disease"/>
            <person name="Wu L."/>
            <person name="Ma J."/>
        </authorList>
    </citation>
    <scope>NUCLEOTIDE SEQUENCE [LARGE SCALE GENOMIC DNA]</scope>
    <source>
        <strain evidence="12">CCUG 54518</strain>
    </source>
</reference>
<dbReference type="SUPFAM" id="SSF64518">
    <property type="entry name" value="Phase 1 flagellin"/>
    <property type="match status" value="2"/>
</dbReference>
<dbReference type="Pfam" id="PF21158">
    <property type="entry name" value="flgK_1st_1"/>
    <property type="match status" value="1"/>
</dbReference>
<dbReference type="InterPro" id="IPR049119">
    <property type="entry name" value="FlgK_D2-like"/>
</dbReference>
<organism evidence="11 12">
    <name type="scientific">Hydrogenophaga bisanensis</name>
    <dbReference type="NCBI Taxonomy" id="439611"/>
    <lineage>
        <taxon>Bacteria</taxon>
        <taxon>Pseudomonadati</taxon>
        <taxon>Pseudomonadota</taxon>
        <taxon>Betaproteobacteria</taxon>
        <taxon>Burkholderiales</taxon>
        <taxon>Comamonadaceae</taxon>
        <taxon>Hydrogenophaga</taxon>
    </lineage>
</organism>
<feature type="domain" description="Flagellar hook-associated protein 1 D2-like" evidence="9">
    <location>
        <begin position="343"/>
        <end position="408"/>
    </location>
</feature>
<keyword evidence="5" id="KW-0964">Secreted</keyword>
<dbReference type="Pfam" id="PF06429">
    <property type="entry name" value="Flg_bbr_C"/>
    <property type="match status" value="1"/>
</dbReference>
<comment type="similarity">
    <text evidence="3">Belongs to the flagella basal body rod proteins family.</text>
</comment>
<dbReference type="InterPro" id="IPR053927">
    <property type="entry name" value="FlgK_helical"/>
</dbReference>
<dbReference type="NCBIfam" id="TIGR02492">
    <property type="entry name" value="flgK_ends"/>
    <property type="match status" value="1"/>
</dbReference>
<keyword evidence="12" id="KW-1185">Reference proteome</keyword>
<keyword evidence="11" id="KW-0969">Cilium</keyword>
<gene>
    <name evidence="11" type="primary">flgK</name>
    <name evidence="11" type="ORF">ACFQNJ_09875</name>
</gene>
<accession>A0ABW2R9S4</accession>
<evidence type="ECO:0000313" key="11">
    <source>
        <dbReference type="EMBL" id="MFC7434820.1"/>
    </source>
</evidence>
<feature type="domain" description="Flagellar basal body rod protein N-terminal" evidence="7">
    <location>
        <begin position="4"/>
        <end position="33"/>
    </location>
</feature>
<name>A0ABW2R9S4_9BURK</name>
<dbReference type="PANTHER" id="PTHR30033:SF1">
    <property type="entry name" value="FLAGELLAR HOOK-ASSOCIATED PROTEIN 1"/>
    <property type="match status" value="1"/>
</dbReference>
<proteinExistence type="inferred from homology"/>
<dbReference type="InterPro" id="IPR001444">
    <property type="entry name" value="Flag_bb_rod_N"/>
</dbReference>
<dbReference type="PANTHER" id="PTHR30033">
    <property type="entry name" value="FLAGELLAR HOOK-ASSOCIATED PROTEIN 1"/>
    <property type="match status" value="1"/>
</dbReference>